<evidence type="ECO:0000256" key="1">
    <source>
        <dbReference type="ARBA" id="ARBA00006930"/>
    </source>
</evidence>
<dbReference type="InterPro" id="IPR017599">
    <property type="entry name" value="DNA_S_DndD"/>
</dbReference>
<dbReference type="PANTHER" id="PTHR32114">
    <property type="entry name" value="ABC TRANSPORTER ABCH.3"/>
    <property type="match status" value="1"/>
</dbReference>
<dbReference type="EMBL" id="CP060636">
    <property type="protein sequence ID" value="QNM11431.1"/>
    <property type="molecule type" value="Genomic_DNA"/>
</dbReference>
<evidence type="ECO:0000256" key="3">
    <source>
        <dbReference type="ARBA" id="ARBA00013368"/>
    </source>
</evidence>
<accession>A0A7G9GKU9</accession>
<dbReference type="REBASE" id="442606">
    <property type="entry name" value="M.EspNSJ61DndDP"/>
</dbReference>
<dbReference type="NCBIfam" id="TIGR03185">
    <property type="entry name" value="DNA_S_dndD"/>
    <property type="match status" value="1"/>
</dbReference>
<dbReference type="GO" id="GO:0016887">
    <property type="term" value="F:ATP hydrolysis activity"/>
    <property type="evidence" value="ECO:0007669"/>
    <property type="project" value="InterPro"/>
</dbReference>
<dbReference type="SUPFAM" id="SSF52540">
    <property type="entry name" value="P-loop containing nucleoside triphosphate hydrolases"/>
    <property type="match status" value="1"/>
</dbReference>
<feature type="coiled-coil region" evidence="4">
    <location>
        <begin position="207"/>
        <end position="248"/>
    </location>
</feature>
<evidence type="ECO:0000256" key="2">
    <source>
        <dbReference type="ARBA" id="ARBA00011322"/>
    </source>
</evidence>
<organism evidence="6 7">
    <name type="scientific">[Eubacterium] hominis</name>
    <dbReference type="NCBI Taxonomy" id="2764325"/>
    <lineage>
        <taxon>Bacteria</taxon>
        <taxon>Bacillati</taxon>
        <taxon>Bacillota</taxon>
        <taxon>Erysipelotrichia</taxon>
        <taxon>Erysipelotrichales</taxon>
        <taxon>Erysipelotrichaceae</taxon>
        <taxon>Amedibacillus</taxon>
    </lineage>
</organism>
<evidence type="ECO:0000256" key="4">
    <source>
        <dbReference type="SAM" id="Coils"/>
    </source>
</evidence>
<protein>
    <recommendedName>
        <fullName evidence="3">Nuclease SbcCD subunit C</fullName>
    </recommendedName>
</protein>
<dbReference type="AlphaFoldDB" id="A0A7G9GKU9"/>
<dbReference type="InterPro" id="IPR027417">
    <property type="entry name" value="P-loop_NTPase"/>
</dbReference>
<dbReference type="RefSeq" id="WP_117454148.1">
    <property type="nucleotide sequence ID" value="NZ_CP060636.1"/>
</dbReference>
<dbReference type="Pfam" id="PF13476">
    <property type="entry name" value="AAA_23"/>
    <property type="match status" value="1"/>
</dbReference>
<dbReference type="Proteomes" id="UP000515856">
    <property type="component" value="Chromosome"/>
</dbReference>
<dbReference type="GO" id="GO:0006302">
    <property type="term" value="P:double-strand break repair"/>
    <property type="evidence" value="ECO:0007669"/>
    <property type="project" value="InterPro"/>
</dbReference>
<keyword evidence="4" id="KW-0175">Coiled coil</keyword>
<name>A0A7G9GKU9_9FIRM</name>
<dbReference type="KEGG" id="ehn:H9Q80_14400"/>
<dbReference type="PANTHER" id="PTHR32114:SF2">
    <property type="entry name" value="ABC TRANSPORTER ABCH.3"/>
    <property type="match status" value="1"/>
</dbReference>
<evidence type="ECO:0000313" key="6">
    <source>
        <dbReference type="EMBL" id="QNM11431.1"/>
    </source>
</evidence>
<reference evidence="6 7" key="1">
    <citation type="submission" date="2020-08" db="EMBL/GenBank/DDBJ databases">
        <authorList>
            <person name="Liu C."/>
            <person name="Sun Q."/>
        </authorList>
    </citation>
    <scope>NUCLEOTIDE SEQUENCE [LARGE SCALE GENOMIC DNA]</scope>
    <source>
        <strain evidence="6 7">NSJ-61</strain>
    </source>
</reference>
<gene>
    <name evidence="6" type="primary">dndD</name>
    <name evidence="6" type="ORF">H9Q80_14400</name>
</gene>
<evidence type="ECO:0000313" key="7">
    <source>
        <dbReference type="Proteomes" id="UP000515856"/>
    </source>
</evidence>
<comment type="subunit">
    <text evidence="2">Heterodimer of SbcC and SbcD.</text>
</comment>
<sequence length="650" mass="75291">MIIKELKLYNFGVYAGENVFEFVSSKPIVLIGGMNGRGKTTFLEAILLSLYGQNSFAYQESKFKSYGQYLKSYINLLDGSNEASVELYFSLDSSEKEAYRIKRAWNGFGQRIKEDITVYKNETINSFLTDNWSMFIENILPSRLSNFFFFDGEKIAEVAVEDTDVKMKDSIRSLLGISVLDVLSNDIGRIISRSEKKNTYDKSVLELQKLRSNKDDIAKKLNDLEIQIKERTLKLNEKMKKLDLLKNEYKAKGGDVVKQREDLYQKKISLTASINQCNELLINDAASQLPLVLVKNLLLDIEEQALLEQEKKTLAMTLYQMRYMLKSYKKEYPDNSENASHFINYISNNAESGEIDEIYGLSDNTLFRLQSLLDKELFERIAITQKHMKMQNSNRREIDQLENYLSVDIDEKALAKLYRNIKIVEAEITEMEVKIYSLEEQYKNQNAKFVTVNAEFKKKVESYLQKAELNDDIDRLLKYSQIANNILDEYKIRLQKRKVTVVADTMTECYRLLASKKTLIDKILMNEETLDLKYINFEGDEVEKASLSAGEKQLMVISLLWALAKCSKRKLPVIIDTPLSRLDSNHRETLIKSYFPNASEQTIILSTDSEITSDYYMMMKENIGDEFTLVYNDETKSTSIHSGYFMEDRT</sequence>
<dbReference type="InterPro" id="IPR038729">
    <property type="entry name" value="Rad50/SbcC_AAA"/>
</dbReference>
<feature type="domain" description="Rad50/SbcC-type AAA" evidence="5">
    <location>
        <begin position="6"/>
        <end position="242"/>
    </location>
</feature>
<comment type="similarity">
    <text evidence="1">Belongs to the SMC family. SbcC subfamily.</text>
</comment>
<feature type="coiled-coil region" evidence="4">
    <location>
        <begin position="414"/>
        <end position="448"/>
    </location>
</feature>
<evidence type="ECO:0000259" key="5">
    <source>
        <dbReference type="Pfam" id="PF13476"/>
    </source>
</evidence>
<dbReference type="Gene3D" id="3.40.50.300">
    <property type="entry name" value="P-loop containing nucleotide triphosphate hydrolases"/>
    <property type="match status" value="2"/>
</dbReference>
<proteinExistence type="inferred from homology"/>
<keyword evidence="7" id="KW-1185">Reference proteome</keyword>